<dbReference type="GeneID" id="19881068"/>
<feature type="domain" description="Pus10-like C-terminal" evidence="4">
    <location>
        <begin position="95"/>
        <end position="303"/>
    </location>
</feature>
<dbReference type="Gene3D" id="3.30.70.3190">
    <property type="match status" value="1"/>
</dbReference>
<dbReference type="InterPro" id="IPR048741">
    <property type="entry name" value="Pus10-like_C"/>
</dbReference>
<dbReference type="EC" id="5.4.99.25" evidence="1"/>
<dbReference type="VEuPathDB" id="MicrosporidiaDB:VICG_00350"/>
<reference evidence="6" key="1">
    <citation type="submission" date="2011-05" db="EMBL/GenBank/DDBJ databases">
        <title>The genome sequence of Vittaforma corneae strain ATCC 50505.</title>
        <authorList>
            <consortium name="The Broad Institute Genome Sequencing Platform"/>
            <person name="Cuomo C."/>
            <person name="Didier E."/>
            <person name="Bowers L."/>
            <person name="Young S.K."/>
            <person name="Zeng Q."/>
            <person name="Gargeya S."/>
            <person name="Fitzgerald M."/>
            <person name="Haas B."/>
            <person name="Abouelleil A."/>
            <person name="Alvarado L."/>
            <person name="Arachchi H.M."/>
            <person name="Berlin A."/>
            <person name="Chapman S.B."/>
            <person name="Gearin G."/>
            <person name="Goldberg J."/>
            <person name="Griggs A."/>
            <person name="Gujja S."/>
            <person name="Hansen M."/>
            <person name="Heiman D."/>
            <person name="Howarth C."/>
            <person name="Larimer J."/>
            <person name="Lui A."/>
            <person name="MacDonald P.J.P."/>
            <person name="McCowen C."/>
            <person name="Montmayeur A."/>
            <person name="Murphy C."/>
            <person name="Neiman D."/>
            <person name="Pearson M."/>
            <person name="Priest M."/>
            <person name="Roberts A."/>
            <person name="Saif S."/>
            <person name="Shea T."/>
            <person name="Sisk P."/>
            <person name="Stolte C."/>
            <person name="Sykes S."/>
            <person name="Wortman J."/>
            <person name="Nusbaum C."/>
            <person name="Birren B."/>
        </authorList>
    </citation>
    <scope>NUCLEOTIDE SEQUENCE [LARGE SCALE GENOMIC DNA]</scope>
    <source>
        <strain evidence="6">ATCC 50505</strain>
    </source>
</reference>
<protein>
    <recommendedName>
        <fullName evidence="1">tRNA pseudouridine(55) synthase</fullName>
        <ecNumber evidence="1">5.4.99.25</ecNumber>
    </recommendedName>
</protein>
<dbReference type="InterPro" id="IPR039894">
    <property type="entry name" value="Pus10-like"/>
</dbReference>
<gene>
    <name evidence="5" type="ORF">VICG_00350</name>
</gene>
<keyword evidence="3" id="KW-0413">Isomerase</keyword>
<dbReference type="RefSeq" id="XP_007603803.1">
    <property type="nucleotide sequence ID" value="XM_007603741.1"/>
</dbReference>
<evidence type="ECO:0000313" key="5">
    <source>
        <dbReference type="EMBL" id="ELA42598.1"/>
    </source>
</evidence>
<evidence type="ECO:0000256" key="1">
    <source>
        <dbReference type="ARBA" id="ARBA00012787"/>
    </source>
</evidence>
<proteinExistence type="predicted"/>
<dbReference type="EMBL" id="JH370131">
    <property type="protein sequence ID" value="ELA42598.1"/>
    <property type="molecule type" value="Genomic_DNA"/>
</dbReference>
<name>L2GP09_VITCO</name>
<keyword evidence="6" id="KW-1185">Reference proteome</keyword>
<accession>L2GP09</accession>
<dbReference type="Pfam" id="PF21238">
    <property type="entry name" value="Pus10_C"/>
    <property type="match status" value="1"/>
</dbReference>
<organism evidence="5 6">
    <name type="scientific">Vittaforma corneae (strain ATCC 50505)</name>
    <name type="common">Microsporidian parasite</name>
    <name type="synonym">Nosema corneum</name>
    <dbReference type="NCBI Taxonomy" id="993615"/>
    <lineage>
        <taxon>Eukaryota</taxon>
        <taxon>Fungi</taxon>
        <taxon>Fungi incertae sedis</taxon>
        <taxon>Microsporidia</taxon>
        <taxon>Nosematidae</taxon>
        <taxon>Vittaforma</taxon>
    </lineage>
</organism>
<dbReference type="Proteomes" id="UP000011082">
    <property type="component" value="Unassembled WGS sequence"/>
</dbReference>
<dbReference type="OrthoDB" id="271937at2759"/>
<evidence type="ECO:0000256" key="3">
    <source>
        <dbReference type="ARBA" id="ARBA00023235"/>
    </source>
</evidence>
<dbReference type="AlphaFoldDB" id="L2GP09"/>
<keyword evidence="2" id="KW-0819">tRNA processing</keyword>
<dbReference type="GO" id="GO:0160148">
    <property type="term" value="F:tRNA pseudouridine(55) synthase activity"/>
    <property type="evidence" value="ECO:0007669"/>
    <property type="project" value="UniProtKB-EC"/>
</dbReference>
<evidence type="ECO:0000256" key="2">
    <source>
        <dbReference type="ARBA" id="ARBA00022694"/>
    </source>
</evidence>
<dbReference type="PANTHER" id="PTHR21568">
    <property type="entry name" value="TRNA PSEUDOURIDINE SYNTHASE PUS10"/>
    <property type="match status" value="1"/>
</dbReference>
<evidence type="ECO:0000259" key="4">
    <source>
        <dbReference type="Pfam" id="PF21238"/>
    </source>
</evidence>
<dbReference type="PANTHER" id="PTHR21568:SF0">
    <property type="entry name" value="TRNA PSEUDOURIDINE SYNTHASE PUS10"/>
    <property type="match status" value="1"/>
</dbReference>
<dbReference type="STRING" id="993615.L2GP09"/>
<dbReference type="GO" id="GO:0031119">
    <property type="term" value="P:tRNA pseudouridine synthesis"/>
    <property type="evidence" value="ECO:0007669"/>
    <property type="project" value="TreeGrafter"/>
</dbReference>
<evidence type="ECO:0000313" key="6">
    <source>
        <dbReference type="Proteomes" id="UP000011082"/>
    </source>
</evidence>
<dbReference type="HOGENOM" id="CLU_028780_1_1_1"/>
<dbReference type="OMA" id="ICRIENP"/>
<dbReference type="InParanoid" id="L2GP09"/>
<sequence>MDIVLRNIESALFNSKMAKYSNTVYQIKNSNVEEKEMLKSLLKQGNCNENHTVVEIDYSPISENFSKRKGDFAGVEEFTFGENQPRIRIRNSPLYIYGKYVKMSREMCQTPLFINGVEKTCKNVSDFSGNFQKFFGASSVKFMGCGREDIDVRCLKGRPFVLEIVNPTRNLNPDQISVKLYKEIDIVDCYVVKRECKDFINCTSPQKFYNLLIFSENKLNFEKIYNIEQKTPLRVLHRRANMVRNKQIEVLRVSMLEKDGYYYDIDIKASSGAYIKEWVTGDFNRTIPNLGADLLELDVICVDLEIPKEYIINKVKLERLKDN</sequence>
<dbReference type="Gene3D" id="3.30.70.2510">
    <property type="match status" value="1"/>
</dbReference>